<gene>
    <name evidence="8" type="ORF">FDA94_18135</name>
</gene>
<proteinExistence type="inferred from homology"/>
<evidence type="ECO:0000256" key="6">
    <source>
        <dbReference type="SAM" id="MobiDB-lite"/>
    </source>
</evidence>
<comment type="similarity">
    <text evidence="1">Belongs to the sigma-70 factor family. ECF subfamily.</text>
</comment>
<dbReference type="OrthoDB" id="3492533at2"/>
<keyword evidence="4" id="KW-0238">DNA-binding</keyword>
<protein>
    <recommendedName>
        <fullName evidence="7">RNA polymerase sigma factor 70 region 4 type 2 domain-containing protein</fullName>
    </recommendedName>
</protein>
<dbReference type="GO" id="GO:0016987">
    <property type="term" value="F:sigma factor activity"/>
    <property type="evidence" value="ECO:0007669"/>
    <property type="project" value="UniProtKB-KW"/>
</dbReference>
<dbReference type="InterPro" id="IPR036388">
    <property type="entry name" value="WH-like_DNA-bd_sf"/>
</dbReference>
<feature type="region of interest" description="Disordered" evidence="6">
    <location>
        <begin position="488"/>
        <end position="557"/>
    </location>
</feature>
<dbReference type="Proteomes" id="UP000308705">
    <property type="component" value="Unassembled WGS sequence"/>
</dbReference>
<name>A0A4U3MG43_9ACTN</name>
<keyword evidence="2" id="KW-0805">Transcription regulation</keyword>
<dbReference type="RefSeq" id="WP_137248246.1">
    <property type="nucleotide sequence ID" value="NZ_SZQA01000016.1"/>
</dbReference>
<feature type="compositionally biased region" description="Polar residues" evidence="6">
    <location>
        <begin position="370"/>
        <end position="385"/>
    </location>
</feature>
<evidence type="ECO:0000313" key="9">
    <source>
        <dbReference type="Proteomes" id="UP000308705"/>
    </source>
</evidence>
<dbReference type="InterPro" id="IPR013324">
    <property type="entry name" value="RNA_pol_sigma_r3/r4-like"/>
</dbReference>
<evidence type="ECO:0000256" key="2">
    <source>
        <dbReference type="ARBA" id="ARBA00023015"/>
    </source>
</evidence>
<accession>A0A4U3MG43</accession>
<dbReference type="InterPro" id="IPR039425">
    <property type="entry name" value="RNA_pol_sigma-70-like"/>
</dbReference>
<dbReference type="InterPro" id="IPR013325">
    <property type="entry name" value="RNA_pol_sigma_r2"/>
</dbReference>
<dbReference type="PANTHER" id="PTHR43133">
    <property type="entry name" value="RNA POLYMERASE ECF-TYPE SIGMA FACTO"/>
    <property type="match status" value="1"/>
</dbReference>
<feature type="compositionally biased region" description="Polar residues" evidence="6">
    <location>
        <begin position="488"/>
        <end position="497"/>
    </location>
</feature>
<feature type="compositionally biased region" description="Low complexity" evidence="6">
    <location>
        <begin position="390"/>
        <end position="410"/>
    </location>
</feature>
<dbReference type="SUPFAM" id="SSF88659">
    <property type="entry name" value="Sigma3 and sigma4 domains of RNA polymerase sigma factors"/>
    <property type="match status" value="1"/>
</dbReference>
<dbReference type="AlphaFoldDB" id="A0A4U3MG43"/>
<keyword evidence="3" id="KW-0731">Sigma factor</keyword>
<evidence type="ECO:0000313" key="8">
    <source>
        <dbReference type="EMBL" id="TKK87412.1"/>
    </source>
</evidence>
<evidence type="ECO:0000256" key="5">
    <source>
        <dbReference type="ARBA" id="ARBA00023163"/>
    </source>
</evidence>
<feature type="region of interest" description="Disordered" evidence="6">
    <location>
        <begin position="350"/>
        <end position="421"/>
    </location>
</feature>
<evidence type="ECO:0000256" key="4">
    <source>
        <dbReference type="ARBA" id="ARBA00023125"/>
    </source>
</evidence>
<feature type="domain" description="RNA polymerase sigma factor 70 region 4 type 2" evidence="7">
    <location>
        <begin position="113"/>
        <end position="164"/>
    </location>
</feature>
<dbReference type="Pfam" id="PF08281">
    <property type="entry name" value="Sigma70_r4_2"/>
    <property type="match status" value="1"/>
</dbReference>
<organism evidence="8 9">
    <name type="scientific">Herbidospora galbida</name>
    <dbReference type="NCBI Taxonomy" id="2575442"/>
    <lineage>
        <taxon>Bacteria</taxon>
        <taxon>Bacillati</taxon>
        <taxon>Actinomycetota</taxon>
        <taxon>Actinomycetes</taxon>
        <taxon>Streptosporangiales</taxon>
        <taxon>Streptosporangiaceae</taxon>
        <taxon>Herbidospora</taxon>
    </lineage>
</organism>
<evidence type="ECO:0000256" key="1">
    <source>
        <dbReference type="ARBA" id="ARBA00010641"/>
    </source>
</evidence>
<evidence type="ECO:0000259" key="7">
    <source>
        <dbReference type="Pfam" id="PF08281"/>
    </source>
</evidence>
<feature type="compositionally biased region" description="Pro residues" evidence="6">
    <location>
        <begin position="520"/>
        <end position="541"/>
    </location>
</feature>
<dbReference type="EMBL" id="SZQA01000016">
    <property type="protein sequence ID" value="TKK87412.1"/>
    <property type="molecule type" value="Genomic_DNA"/>
</dbReference>
<dbReference type="GO" id="GO:0003677">
    <property type="term" value="F:DNA binding"/>
    <property type="evidence" value="ECO:0007669"/>
    <property type="project" value="UniProtKB-KW"/>
</dbReference>
<dbReference type="PANTHER" id="PTHR43133:SF8">
    <property type="entry name" value="RNA POLYMERASE SIGMA FACTOR HI_1459-RELATED"/>
    <property type="match status" value="1"/>
</dbReference>
<dbReference type="Gene3D" id="1.10.1740.10">
    <property type="match status" value="1"/>
</dbReference>
<keyword evidence="9" id="KW-1185">Reference proteome</keyword>
<comment type="caution">
    <text evidence="8">The sequence shown here is derived from an EMBL/GenBank/DDBJ whole genome shotgun (WGS) entry which is preliminary data.</text>
</comment>
<reference evidence="8 9" key="1">
    <citation type="submission" date="2019-04" db="EMBL/GenBank/DDBJ databases">
        <title>Herbidospora sp. NEAU-GS14.nov., a novel actinomycete isolated from soil.</title>
        <authorList>
            <person name="Han L."/>
        </authorList>
    </citation>
    <scope>NUCLEOTIDE SEQUENCE [LARGE SCALE GENOMIC DNA]</scope>
    <source>
        <strain evidence="8 9">NEAU-GS14</strain>
    </source>
</reference>
<dbReference type="CDD" id="cd06171">
    <property type="entry name" value="Sigma70_r4"/>
    <property type="match status" value="1"/>
</dbReference>
<dbReference type="InterPro" id="IPR013249">
    <property type="entry name" value="RNA_pol_sigma70_r4_t2"/>
</dbReference>
<sequence>MPGWPTVGRADDNRLLDALKRDDAHAPASLYDAYADRLNDYAFARLRDLDLAASAVHDALVLAVASVGRLTETQRLRAWLYALVRFQCASRTPGTATTPIDLADSPDPEMTMLVHEALGELSGPEREVLELSLRHDLTPAEAGAVLGLTSRQAATRLERARDHLENSAAAVVLARTGRAHCPDLSAMVDSWDGPLSTLLRQRLSRHIGGCEVCTEGRQRHVAAPKLLEMVPVAFPPLSLRRRVVDTCAHPERDETKILIVRDGDHFDRNGFPVPVERRPRVKRGRRAGGVSRRAAGKKKSRRATPVVAALGVALVAGGGVFWLNGAGAAAPTRIEAMPQPTDDAVQAPQYEVTEEDTAPPVVAEEETPSADPTPQEAEQTSSTQAPGPVPTAAGQPTARPRPTRTPSKTPKPTRPQAGARAALSMTCPGDVGESTGGVLYLTARNAPIAWSARAGDNVSIAPARGVLKKGASGRMTISIVDPKSAGSTTIAITSPGGNPSCRISWRGDGYSPPGGGVPDPTSPPRPTPTPPKTEEPTPGPTETPATQLSEEPQQPQA</sequence>
<evidence type="ECO:0000256" key="3">
    <source>
        <dbReference type="ARBA" id="ARBA00023082"/>
    </source>
</evidence>
<feature type="region of interest" description="Disordered" evidence="6">
    <location>
        <begin position="281"/>
        <end position="303"/>
    </location>
</feature>
<dbReference type="Gene3D" id="1.10.10.10">
    <property type="entry name" value="Winged helix-like DNA-binding domain superfamily/Winged helix DNA-binding domain"/>
    <property type="match status" value="1"/>
</dbReference>
<feature type="compositionally biased region" description="Polar residues" evidence="6">
    <location>
        <begin position="547"/>
        <end position="557"/>
    </location>
</feature>
<dbReference type="GO" id="GO:0006352">
    <property type="term" value="P:DNA-templated transcription initiation"/>
    <property type="evidence" value="ECO:0007669"/>
    <property type="project" value="InterPro"/>
</dbReference>
<feature type="compositionally biased region" description="Acidic residues" evidence="6">
    <location>
        <begin position="352"/>
        <end position="368"/>
    </location>
</feature>
<keyword evidence="5" id="KW-0804">Transcription</keyword>
<dbReference type="SUPFAM" id="SSF88946">
    <property type="entry name" value="Sigma2 domain of RNA polymerase sigma factors"/>
    <property type="match status" value="1"/>
</dbReference>